<proteinExistence type="predicted"/>
<dbReference type="RefSeq" id="WP_254091272.1">
    <property type="nucleotide sequence ID" value="NZ_JAHESC010000022.1"/>
</dbReference>
<protein>
    <submittedName>
        <fullName evidence="2">Glycoside hydrolase</fullName>
    </submittedName>
</protein>
<keyword evidence="3" id="KW-1185">Reference proteome</keyword>
<dbReference type="InterPro" id="IPR036278">
    <property type="entry name" value="Sialidase_sf"/>
</dbReference>
<sequence>MLKGKRPAYRATITLVTLLTTAATYGQKKAGEFTIRSITTEYIFEQAPFKSAHASTVVELSDGNIAAAWFGGDHEGADDVCIWMSTRDPKGWSPPVRIADGVQSDKKQYPCWNPVLFRIGNKLYLHYKVGPNPREWWAQYKVSADNGRTWSGAQSLPAGYLGPIKNKPIKLWNGTILYPSSTESRDEKHWCIHIEGSDATLQKWWKVEIPCDTFQVIQPTLLKYGAWNKIDNSRCPIRLLARSKHNVVVESWSYDDGRTWSPLKPTAIPNPNSGIDAVTLPSAFQVLVYNSLPAGKEWWEGRSVLKIAGLLKDELQDFYTFEEHPKGEYSYPAIIVDENGIVHITYTDNRTRIKYVRMDIKVPSHLR</sequence>
<dbReference type="InterPro" id="IPR011040">
    <property type="entry name" value="Sialidase"/>
</dbReference>
<dbReference type="EMBL" id="JAHESC010000022">
    <property type="protein sequence ID" value="MBT1688044.1"/>
    <property type="molecule type" value="Genomic_DNA"/>
</dbReference>
<dbReference type="Pfam" id="PF13088">
    <property type="entry name" value="BNR_2"/>
    <property type="match status" value="1"/>
</dbReference>
<accession>A0AAP2DAA1</accession>
<gene>
    <name evidence="2" type="ORF">KK078_15850</name>
</gene>
<name>A0AAP2DAA1_9BACT</name>
<dbReference type="CDD" id="cd15482">
    <property type="entry name" value="Sialidase_non-viral"/>
    <property type="match status" value="1"/>
</dbReference>
<dbReference type="Proteomes" id="UP001319180">
    <property type="component" value="Unassembled WGS sequence"/>
</dbReference>
<feature type="domain" description="Sialidase" evidence="1">
    <location>
        <begin position="63"/>
        <end position="344"/>
    </location>
</feature>
<evidence type="ECO:0000259" key="1">
    <source>
        <dbReference type="Pfam" id="PF13088"/>
    </source>
</evidence>
<reference evidence="2 3" key="1">
    <citation type="submission" date="2021-05" db="EMBL/GenBank/DDBJ databases">
        <title>A Polyphasic approach of four new species of the genus Ohtaekwangia: Ohtaekwangia histidinii sp. nov., Ohtaekwangia cretensis sp. nov., Ohtaekwangia indiensis sp. nov., Ohtaekwangia reichenbachii sp. nov. from diverse environment.</title>
        <authorList>
            <person name="Octaviana S."/>
        </authorList>
    </citation>
    <scope>NUCLEOTIDE SEQUENCE [LARGE SCALE GENOMIC DNA]</scope>
    <source>
        <strain evidence="2 3">PWU37</strain>
    </source>
</reference>
<organism evidence="2 3">
    <name type="scientific">Dawidia soli</name>
    <dbReference type="NCBI Taxonomy" id="2782352"/>
    <lineage>
        <taxon>Bacteria</taxon>
        <taxon>Pseudomonadati</taxon>
        <taxon>Bacteroidota</taxon>
        <taxon>Cytophagia</taxon>
        <taxon>Cytophagales</taxon>
        <taxon>Chryseotaleaceae</taxon>
        <taxon>Dawidia</taxon>
    </lineage>
</organism>
<evidence type="ECO:0000313" key="3">
    <source>
        <dbReference type="Proteomes" id="UP001319180"/>
    </source>
</evidence>
<keyword evidence="2" id="KW-0378">Hydrolase</keyword>
<comment type="caution">
    <text evidence="2">The sequence shown here is derived from an EMBL/GenBank/DDBJ whole genome shotgun (WGS) entry which is preliminary data.</text>
</comment>
<evidence type="ECO:0000313" key="2">
    <source>
        <dbReference type="EMBL" id="MBT1688044.1"/>
    </source>
</evidence>
<dbReference type="PANTHER" id="PTHR43752:SF2">
    <property type="entry name" value="BNR_ASP-BOX REPEAT FAMILY PROTEIN"/>
    <property type="match status" value="1"/>
</dbReference>
<dbReference type="PANTHER" id="PTHR43752">
    <property type="entry name" value="BNR/ASP-BOX REPEAT FAMILY PROTEIN"/>
    <property type="match status" value="1"/>
</dbReference>
<dbReference type="AlphaFoldDB" id="A0AAP2DAA1"/>
<dbReference type="GO" id="GO:0016787">
    <property type="term" value="F:hydrolase activity"/>
    <property type="evidence" value="ECO:0007669"/>
    <property type="project" value="UniProtKB-KW"/>
</dbReference>
<dbReference type="SUPFAM" id="SSF50939">
    <property type="entry name" value="Sialidases"/>
    <property type="match status" value="1"/>
</dbReference>
<dbReference type="Gene3D" id="2.120.10.10">
    <property type="match status" value="1"/>
</dbReference>